<dbReference type="InterPro" id="IPR010994">
    <property type="entry name" value="RuvA_2-like"/>
</dbReference>
<dbReference type="InterPro" id="IPR013840">
    <property type="entry name" value="DNAligase_N"/>
</dbReference>
<evidence type="ECO:0000313" key="18">
    <source>
        <dbReference type="Proteomes" id="UP000069771"/>
    </source>
</evidence>
<dbReference type="Gene3D" id="1.10.150.20">
    <property type="entry name" value="5' to 3' exonuclease, C-terminal subdomain"/>
    <property type="match status" value="2"/>
</dbReference>
<feature type="binding site" evidence="15">
    <location>
        <position position="282"/>
    </location>
    <ligand>
        <name>NAD(+)</name>
        <dbReference type="ChEBI" id="CHEBI:57540"/>
    </ligand>
</feature>
<keyword evidence="10 15" id="KW-0520">NAD</keyword>
<evidence type="ECO:0000256" key="5">
    <source>
        <dbReference type="ARBA" id="ARBA00022705"/>
    </source>
</evidence>
<keyword evidence="18" id="KW-1185">Reference proteome</keyword>
<evidence type="ECO:0000259" key="16">
    <source>
        <dbReference type="PROSITE" id="PS50172"/>
    </source>
</evidence>
<dbReference type="GO" id="GO:0006260">
    <property type="term" value="P:DNA replication"/>
    <property type="evidence" value="ECO:0007669"/>
    <property type="project" value="UniProtKB-KW"/>
</dbReference>
<dbReference type="CDD" id="cd00114">
    <property type="entry name" value="LIGANc"/>
    <property type="match status" value="1"/>
</dbReference>
<feature type="binding site" evidence="15">
    <location>
        <position position="109"/>
    </location>
    <ligand>
        <name>NAD(+)</name>
        <dbReference type="ChEBI" id="CHEBI:57540"/>
    </ligand>
</feature>
<dbReference type="SUPFAM" id="SSF47781">
    <property type="entry name" value="RuvA domain 2-like"/>
    <property type="match status" value="1"/>
</dbReference>
<sequence length="665" mass="73074">MDEALRIQQLRKQLETYAREYYIQDAPTVTDQEYDRLMHELEDLEAGHPELADPNSPTQRVIGAILPGFEKYTHARRMLSLGDIFSREELEEFVARVRKEFPGASFVAECKYDGLAMALHYEDGRFVRAVTRGDGLTGEVVTANVRTIRSVPMYIDAPGHVEVRGEVYMPKVSFERLNEVQTTLHLPLFANPRNAAAGSIRNLETSVAASRNLEIFLYWYQNALEHGINTQARALEAMHAMGFPVNMDFAVCDTVDELWAFIEKTREKRSSLPYEIDGVVIKVNSLEQEEALGLNAKTPRYAIAYKYPAQEVQTRLDDIFLTIGRTGVATPNAVLTPVRVAGTLVSAASLHNEDLIRDRDLRIGDTVIIRKAGDIIPEVIASVKERRDGTQVPYVFPGTCPVCGSELIRLPEEADHFCTNPDCPAQVLGSLIHFVSREAMNIDGLGEKKVRQLHEAHLLDTIQDIYHLAEKREEILALHGWSDKGFDKLLANIDGSRQRSLADLLFGLGIRLVGRKAAGLLADAFGSMDAIMAATKEELAAVKYIGGTTAESLTTWFAQPANQGLIQSLKEAGLNMVQAPKEVPSVSSPFAGKTVVLTGTLSGMSRNEAKALLESLGATVAGSVSKKTDLVIYGDKAGSKLAKAQELGVATMPEAEFLQEAGHVA</sequence>
<evidence type="ECO:0000256" key="9">
    <source>
        <dbReference type="ARBA" id="ARBA00022842"/>
    </source>
</evidence>
<feature type="binding site" evidence="15">
    <location>
        <position position="166"/>
    </location>
    <ligand>
        <name>NAD(+)</name>
        <dbReference type="ChEBI" id="CHEBI:57540"/>
    </ligand>
</feature>
<keyword evidence="7 15" id="KW-0227">DNA damage</keyword>
<dbReference type="Pfam" id="PF03119">
    <property type="entry name" value="DNA_ligase_ZBD"/>
    <property type="match status" value="1"/>
</dbReference>
<dbReference type="STRING" id="1702221.AALO17_18310"/>
<keyword evidence="12 15" id="KW-0464">Manganese</keyword>
<accession>A0A140DWD8</accession>
<dbReference type="GO" id="GO:0046872">
    <property type="term" value="F:metal ion binding"/>
    <property type="evidence" value="ECO:0007669"/>
    <property type="project" value="UniProtKB-KW"/>
</dbReference>
<evidence type="ECO:0000256" key="3">
    <source>
        <dbReference type="ARBA" id="ARBA00013308"/>
    </source>
</evidence>
<dbReference type="AlphaFoldDB" id="A0A140DWD8"/>
<evidence type="ECO:0000256" key="11">
    <source>
        <dbReference type="ARBA" id="ARBA00023204"/>
    </source>
</evidence>
<dbReference type="Gene3D" id="2.40.50.140">
    <property type="entry name" value="Nucleic acid-binding proteins"/>
    <property type="match status" value="1"/>
</dbReference>
<dbReference type="GO" id="GO:0003677">
    <property type="term" value="F:DNA binding"/>
    <property type="evidence" value="ECO:0007669"/>
    <property type="project" value="InterPro"/>
</dbReference>
<dbReference type="Pfam" id="PF01653">
    <property type="entry name" value="DNA_ligase_aden"/>
    <property type="match status" value="1"/>
</dbReference>
<keyword evidence="5 15" id="KW-0235">DNA replication</keyword>
<dbReference type="SMART" id="SM00278">
    <property type="entry name" value="HhH1"/>
    <property type="match status" value="2"/>
</dbReference>
<proteinExistence type="inferred from homology"/>
<feature type="binding site" evidence="15">
    <location>
        <position position="400"/>
    </location>
    <ligand>
        <name>Zn(2+)</name>
        <dbReference type="ChEBI" id="CHEBI:29105"/>
    </ligand>
</feature>
<feature type="active site" description="N6-AMP-lysine intermediate" evidence="15">
    <location>
        <position position="111"/>
    </location>
</feature>
<evidence type="ECO:0000256" key="8">
    <source>
        <dbReference type="ARBA" id="ARBA00022833"/>
    </source>
</evidence>
<dbReference type="FunFam" id="2.40.50.140:FF:000012">
    <property type="entry name" value="DNA ligase"/>
    <property type="match status" value="1"/>
</dbReference>
<dbReference type="PATRIC" id="fig|1702221.3.peg.1786"/>
<reference evidence="17 18" key="1">
    <citation type="journal article" date="2016" name="Gut Pathog.">
        <title>Whole genome sequencing of "Faecalibaculum rodentium" ALO17, isolated from C57BL/6J laboratory mouse feces.</title>
        <authorList>
            <person name="Lim S."/>
            <person name="Chang D.H."/>
            <person name="Ahn S."/>
            <person name="Kim B.C."/>
        </authorList>
    </citation>
    <scope>NUCLEOTIDE SEQUENCE [LARGE SCALE GENOMIC DNA]</scope>
    <source>
        <strain evidence="17 18">Alo17</strain>
    </source>
</reference>
<dbReference type="SUPFAM" id="SSF56091">
    <property type="entry name" value="DNA ligase/mRNA capping enzyme, catalytic domain"/>
    <property type="match status" value="1"/>
</dbReference>
<feature type="binding site" evidence="15">
    <location>
        <position position="418"/>
    </location>
    <ligand>
        <name>Zn(2+)</name>
        <dbReference type="ChEBI" id="CHEBI:29105"/>
    </ligand>
</feature>
<keyword evidence="4 15" id="KW-0436">Ligase</keyword>
<dbReference type="PANTHER" id="PTHR23389">
    <property type="entry name" value="CHROMOSOME TRANSMISSION FIDELITY FACTOR 18"/>
    <property type="match status" value="1"/>
</dbReference>
<dbReference type="Gene3D" id="1.10.287.610">
    <property type="entry name" value="Helix hairpin bin"/>
    <property type="match status" value="1"/>
</dbReference>
<comment type="function">
    <text evidence="1 15">DNA ligase that catalyzes the formation of phosphodiester linkages between 5'-phosphoryl and 3'-hydroxyl groups in double-stranded DNA using NAD as a coenzyme and as the energy source for the reaction. It is essential for DNA replication and repair of damaged DNA.</text>
</comment>
<dbReference type="GO" id="GO:0006281">
    <property type="term" value="P:DNA repair"/>
    <property type="evidence" value="ECO:0007669"/>
    <property type="project" value="UniProtKB-KW"/>
</dbReference>
<evidence type="ECO:0000256" key="4">
    <source>
        <dbReference type="ARBA" id="ARBA00022598"/>
    </source>
</evidence>
<dbReference type="InterPro" id="IPR004150">
    <property type="entry name" value="NAD_DNA_ligase_OB"/>
</dbReference>
<evidence type="ECO:0000256" key="2">
    <source>
        <dbReference type="ARBA" id="ARBA00012722"/>
    </source>
</evidence>
<dbReference type="FunFam" id="1.10.150.20:FF:000006">
    <property type="entry name" value="DNA ligase"/>
    <property type="match status" value="1"/>
</dbReference>
<dbReference type="PANTHER" id="PTHR23389:SF9">
    <property type="entry name" value="DNA LIGASE"/>
    <property type="match status" value="1"/>
</dbReference>
<dbReference type="InterPro" id="IPR012340">
    <property type="entry name" value="NA-bd_OB-fold"/>
</dbReference>
<dbReference type="PIRSF" id="PIRSF001604">
    <property type="entry name" value="LigA"/>
    <property type="match status" value="1"/>
</dbReference>
<evidence type="ECO:0000313" key="17">
    <source>
        <dbReference type="EMBL" id="AMK54965.1"/>
    </source>
</evidence>
<dbReference type="Gene3D" id="3.30.470.30">
    <property type="entry name" value="DNA ligase/mRNA capping enzyme"/>
    <property type="match status" value="1"/>
</dbReference>
<comment type="similarity">
    <text evidence="14 15">Belongs to the NAD-dependent DNA ligase family. LigA subfamily.</text>
</comment>
<dbReference type="Gene3D" id="6.20.10.30">
    <property type="match status" value="1"/>
</dbReference>
<dbReference type="Pfam" id="PF03120">
    <property type="entry name" value="OB_DNA_ligase"/>
    <property type="match status" value="1"/>
</dbReference>
<dbReference type="EC" id="6.5.1.2" evidence="2 15"/>
<dbReference type="GO" id="GO:0003911">
    <property type="term" value="F:DNA ligase (NAD+) activity"/>
    <property type="evidence" value="ECO:0007669"/>
    <property type="project" value="UniProtKB-UniRule"/>
</dbReference>
<dbReference type="InterPro" id="IPR036420">
    <property type="entry name" value="BRCT_dom_sf"/>
</dbReference>
<dbReference type="NCBIfam" id="NF005932">
    <property type="entry name" value="PRK07956.1"/>
    <property type="match status" value="1"/>
</dbReference>
<comment type="catalytic activity">
    <reaction evidence="13 15">
        <text>NAD(+) + (deoxyribonucleotide)n-3'-hydroxyl + 5'-phospho-(deoxyribonucleotide)m = (deoxyribonucleotide)n+m + AMP + beta-nicotinamide D-nucleotide.</text>
        <dbReference type="EC" id="6.5.1.2"/>
    </reaction>
</comment>
<dbReference type="Gene3D" id="3.40.50.10190">
    <property type="entry name" value="BRCT domain"/>
    <property type="match status" value="1"/>
</dbReference>
<dbReference type="SUPFAM" id="SSF50249">
    <property type="entry name" value="Nucleic acid-binding proteins"/>
    <property type="match status" value="1"/>
</dbReference>
<dbReference type="CDD" id="cd17748">
    <property type="entry name" value="BRCT_DNA_ligase_like"/>
    <property type="match status" value="1"/>
</dbReference>
<dbReference type="InterPro" id="IPR041663">
    <property type="entry name" value="DisA/LigA_HHH"/>
</dbReference>
<dbReference type="InterPro" id="IPR001679">
    <property type="entry name" value="DNA_ligase"/>
</dbReference>
<dbReference type="Proteomes" id="UP000069771">
    <property type="component" value="Chromosome"/>
</dbReference>
<dbReference type="PROSITE" id="PS50172">
    <property type="entry name" value="BRCT"/>
    <property type="match status" value="1"/>
</dbReference>
<feature type="binding site" evidence="15">
    <location>
        <position position="306"/>
    </location>
    <ligand>
        <name>NAD(+)</name>
        <dbReference type="ChEBI" id="CHEBI:57540"/>
    </ligand>
</feature>
<dbReference type="NCBIfam" id="TIGR00575">
    <property type="entry name" value="dnlj"/>
    <property type="match status" value="1"/>
</dbReference>
<dbReference type="Pfam" id="PF12826">
    <property type="entry name" value="HHH_2"/>
    <property type="match status" value="1"/>
</dbReference>
<evidence type="ECO:0000256" key="10">
    <source>
        <dbReference type="ARBA" id="ARBA00023027"/>
    </source>
</evidence>
<dbReference type="SMART" id="SM00292">
    <property type="entry name" value="BRCT"/>
    <property type="match status" value="1"/>
</dbReference>
<evidence type="ECO:0000256" key="15">
    <source>
        <dbReference type="HAMAP-Rule" id="MF_01588"/>
    </source>
</evidence>
<dbReference type="KEGG" id="fro:AALO17_18310"/>
<dbReference type="RefSeq" id="WP_067558043.1">
    <property type="nucleotide sequence ID" value="NZ_CP011391.1"/>
</dbReference>
<dbReference type="GO" id="GO:0005829">
    <property type="term" value="C:cytosol"/>
    <property type="evidence" value="ECO:0007669"/>
    <property type="project" value="TreeGrafter"/>
</dbReference>
<dbReference type="Pfam" id="PF00533">
    <property type="entry name" value="BRCT"/>
    <property type="match status" value="1"/>
</dbReference>
<dbReference type="OrthoDB" id="9759736at2"/>
<dbReference type="InterPro" id="IPR003583">
    <property type="entry name" value="Hlx-hairpin-Hlx_DNA-bd_motif"/>
</dbReference>
<evidence type="ECO:0000256" key="7">
    <source>
        <dbReference type="ARBA" id="ARBA00022763"/>
    </source>
</evidence>
<dbReference type="HAMAP" id="MF_01588">
    <property type="entry name" value="DNA_ligase_A"/>
    <property type="match status" value="1"/>
</dbReference>
<evidence type="ECO:0000256" key="1">
    <source>
        <dbReference type="ARBA" id="ARBA00004067"/>
    </source>
</evidence>
<dbReference type="InterPro" id="IPR004149">
    <property type="entry name" value="Znf_DNAligase_C4"/>
</dbReference>
<name>A0A140DWD8_9FIRM</name>
<evidence type="ECO:0000256" key="14">
    <source>
        <dbReference type="ARBA" id="ARBA00060881"/>
    </source>
</evidence>
<dbReference type="InterPro" id="IPR001357">
    <property type="entry name" value="BRCT_dom"/>
</dbReference>
<feature type="binding site" evidence="15">
    <location>
        <begin position="80"/>
        <end position="81"/>
    </location>
    <ligand>
        <name>NAD(+)</name>
        <dbReference type="ChEBI" id="CHEBI:57540"/>
    </ligand>
</feature>
<evidence type="ECO:0000256" key="12">
    <source>
        <dbReference type="ARBA" id="ARBA00023211"/>
    </source>
</evidence>
<feature type="domain" description="BRCT" evidence="16">
    <location>
        <begin position="585"/>
        <end position="653"/>
    </location>
</feature>
<dbReference type="GeneID" id="78478470"/>
<evidence type="ECO:0000256" key="6">
    <source>
        <dbReference type="ARBA" id="ARBA00022723"/>
    </source>
</evidence>
<gene>
    <name evidence="15" type="primary">ligA</name>
    <name evidence="17" type="ORF">AALO17_18310</name>
</gene>
<feature type="binding site" evidence="15">
    <location>
        <begin position="31"/>
        <end position="35"/>
    </location>
    <ligand>
        <name>NAD(+)</name>
        <dbReference type="ChEBI" id="CHEBI:57540"/>
    </ligand>
</feature>
<comment type="cofactor">
    <cofactor evidence="15">
        <name>Mg(2+)</name>
        <dbReference type="ChEBI" id="CHEBI:18420"/>
    </cofactor>
    <cofactor evidence="15">
        <name>Mn(2+)</name>
        <dbReference type="ChEBI" id="CHEBI:29035"/>
    </cofactor>
</comment>
<evidence type="ECO:0000256" key="13">
    <source>
        <dbReference type="ARBA" id="ARBA00034005"/>
    </source>
</evidence>
<feature type="binding site" evidence="15">
    <location>
        <position position="403"/>
    </location>
    <ligand>
        <name>Zn(2+)</name>
        <dbReference type="ChEBI" id="CHEBI:29105"/>
    </ligand>
</feature>
<keyword evidence="6 15" id="KW-0479">Metal-binding</keyword>
<dbReference type="SMART" id="SM00532">
    <property type="entry name" value="LIGANc"/>
    <property type="match status" value="1"/>
</dbReference>
<dbReference type="InterPro" id="IPR013839">
    <property type="entry name" value="DNAligase_adenylation"/>
</dbReference>
<keyword evidence="8 15" id="KW-0862">Zinc</keyword>
<dbReference type="EMBL" id="CP011391">
    <property type="protein sequence ID" value="AMK54965.1"/>
    <property type="molecule type" value="Genomic_DNA"/>
</dbReference>
<dbReference type="SUPFAM" id="SSF52113">
    <property type="entry name" value="BRCT domain"/>
    <property type="match status" value="1"/>
</dbReference>
<organism evidence="17 18">
    <name type="scientific">Faecalibaculum rodentium</name>
    <dbReference type="NCBI Taxonomy" id="1702221"/>
    <lineage>
        <taxon>Bacteria</taxon>
        <taxon>Bacillati</taxon>
        <taxon>Bacillota</taxon>
        <taxon>Erysipelotrichia</taxon>
        <taxon>Erysipelotrichales</taxon>
        <taxon>Erysipelotrichaceae</taxon>
        <taxon>Faecalibaculum</taxon>
    </lineage>
</organism>
<feature type="binding site" evidence="15">
    <location>
        <position position="132"/>
    </location>
    <ligand>
        <name>NAD(+)</name>
        <dbReference type="ChEBI" id="CHEBI:57540"/>
    </ligand>
</feature>
<keyword evidence="9 15" id="KW-0460">Magnesium</keyword>
<feature type="binding site" evidence="15">
    <location>
        <position position="423"/>
    </location>
    <ligand>
        <name>Zn(2+)</name>
        <dbReference type="ChEBI" id="CHEBI:29105"/>
    </ligand>
</feature>
<protein>
    <recommendedName>
        <fullName evidence="3 15">DNA ligase</fullName>
        <ecNumber evidence="2 15">6.5.1.2</ecNumber>
    </recommendedName>
    <alternativeName>
        <fullName evidence="15">Polydeoxyribonucleotide synthase [NAD(+)]</fullName>
    </alternativeName>
</protein>
<keyword evidence="11 15" id="KW-0234">DNA repair</keyword>